<proteinExistence type="predicted"/>
<reference evidence="2 3" key="1">
    <citation type="submission" date="2024-08" db="EMBL/GenBank/DDBJ databases">
        <authorList>
            <person name="Cucini C."/>
            <person name="Frati F."/>
        </authorList>
    </citation>
    <scope>NUCLEOTIDE SEQUENCE [LARGE SCALE GENOMIC DNA]</scope>
</reference>
<feature type="region of interest" description="Disordered" evidence="1">
    <location>
        <begin position="61"/>
        <end position="122"/>
    </location>
</feature>
<name>A0ABP1PTN4_9HEXA</name>
<accession>A0ABP1PTN4</accession>
<comment type="caution">
    <text evidence="2">The sequence shown here is derived from an EMBL/GenBank/DDBJ whole genome shotgun (WGS) entry which is preliminary data.</text>
</comment>
<feature type="compositionally biased region" description="Acidic residues" evidence="1">
    <location>
        <begin position="94"/>
        <end position="105"/>
    </location>
</feature>
<dbReference type="EMBL" id="CAXLJM020000012">
    <property type="protein sequence ID" value="CAL8077029.1"/>
    <property type="molecule type" value="Genomic_DNA"/>
</dbReference>
<evidence type="ECO:0000313" key="2">
    <source>
        <dbReference type="EMBL" id="CAL8077029.1"/>
    </source>
</evidence>
<dbReference type="Proteomes" id="UP001642540">
    <property type="component" value="Unassembled WGS sequence"/>
</dbReference>
<evidence type="ECO:0000313" key="3">
    <source>
        <dbReference type="Proteomes" id="UP001642540"/>
    </source>
</evidence>
<organism evidence="2 3">
    <name type="scientific">Orchesella dallaii</name>
    <dbReference type="NCBI Taxonomy" id="48710"/>
    <lineage>
        <taxon>Eukaryota</taxon>
        <taxon>Metazoa</taxon>
        <taxon>Ecdysozoa</taxon>
        <taxon>Arthropoda</taxon>
        <taxon>Hexapoda</taxon>
        <taxon>Collembola</taxon>
        <taxon>Entomobryomorpha</taxon>
        <taxon>Entomobryoidea</taxon>
        <taxon>Orchesellidae</taxon>
        <taxon>Orchesellinae</taxon>
        <taxon>Orchesella</taxon>
    </lineage>
</organism>
<protein>
    <submittedName>
        <fullName evidence="2">Uncharacterized protein</fullName>
    </submittedName>
</protein>
<evidence type="ECO:0000256" key="1">
    <source>
        <dbReference type="SAM" id="MobiDB-lite"/>
    </source>
</evidence>
<keyword evidence="3" id="KW-1185">Reference proteome</keyword>
<gene>
    <name evidence="2" type="ORF">ODALV1_LOCUS3673</name>
</gene>
<feature type="compositionally biased region" description="Acidic residues" evidence="1">
    <location>
        <begin position="73"/>
        <end position="86"/>
    </location>
</feature>
<sequence length="403" mass="46140">MYFTVWCRCFVAPPVVTTSWGGRTKESSKFRTGDDAGPESRAAVKERCFIKLAEAKLGVKKPDDKQTQKSCEYNDDDDEYEENTNDENDRGLVVDEEDEEPDWDAEELKIENSGPSDDDVNISPERETEVFRKPKVRVQTVSANAAFVGIIPLVKWGCKYATEEKCINIYSTCAMDSAIQMLLGLYIHHPPCFILFLKQNCKTDLTASEVQELMSNGMEYGFGKLLGWQTVSRFMMCLNLECENYVDIQGNEYLSSLLVEVEVGDVFLVADYYPEKIIRKFNDITTRAIHCKSCNMRFRQKFRIITTPGFMFFPLLLNLATCLKENLLPKTYIIRGESFKVFGHIVIRGSLFQKNNTTPLPHFYTVVVNKNKRIVFDGLERQPYVQNSSYEGGNVTEVWLVSE</sequence>